<keyword evidence="10" id="KW-1185">Reference proteome</keyword>
<reference evidence="9 10" key="1">
    <citation type="submission" date="2020-04" db="EMBL/GenBank/DDBJ databases">
        <title>Usitatibacter rugosus gen. nov., sp. nov. and Usitatibacter palustris sp. nov., novel members of Usitatibacteraceae fam. nov. within the order Nitrosomonadales isolated from soil.</title>
        <authorList>
            <person name="Huber K.J."/>
            <person name="Neumann-Schaal M."/>
            <person name="Geppert A."/>
            <person name="Luckner M."/>
            <person name="Wanner G."/>
            <person name="Overmann J."/>
        </authorList>
    </citation>
    <scope>NUCLEOTIDE SEQUENCE [LARGE SCALE GENOMIC DNA]</scope>
    <source>
        <strain evidence="9 10">Swamp67</strain>
    </source>
</reference>
<dbReference type="AlphaFoldDB" id="A0A6M4HB82"/>
<dbReference type="PANTHER" id="PTHR34582:SF6">
    <property type="entry name" value="UPF0702 TRANSMEMBRANE PROTEIN YCAP"/>
    <property type="match status" value="1"/>
</dbReference>
<dbReference type="FunCoup" id="A0A6M4HB82">
    <property type="interactions" value="11"/>
</dbReference>
<name>A0A6M4HB82_9PROT</name>
<dbReference type="Pfam" id="PF04239">
    <property type="entry name" value="DUF421"/>
    <property type="match status" value="1"/>
</dbReference>
<evidence type="ECO:0000256" key="5">
    <source>
        <dbReference type="ARBA" id="ARBA00022989"/>
    </source>
</evidence>
<evidence type="ECO:0000313" key="10">
    <source>
        <dbReference type="Proteomes" id="UP000503096"/>
    </source>
</evidence>
<dbReference type="InterPro" id="IPR023090">
    <property type="entry name" value="UPF0702_alpha/beta_dom_sf"/>
</dbReference>
<keyword evidence="4 7" id="KW-0812">Transmembrane</keyword>
<dbReference type="KEGG" id="upl:DSM104440_03787"/>
<feature type="domain" description="YetF C-terminal" evidence="8">
    <location>
        <begin position="96"/>
        <end position="164"/>
    </location>
</feature>
<dbReference type="PANTHER" id="PTHR34582">
    <property type="entry name" value="UPF0702 TRANSMEMBRANE PROTEIN YCAP"/>
    <property type="match status" value="1"/>
</dbReference>
<comment type="similarity">
    <text evidence="2">Belongs to the UPF0702 family.</text>
</comment>
<evidence type="ECO:0000256" key="7">
    <source>
        <dbReference type="SAM" id="Phobius"/>
    </source>
</evidence>
<dbReference type="Proteomes" id="UP000503096">
    <property type="component" value="Chromosome"/>
</dbReference>
<evidence type="ECO:0000256" key="1">
    <source>
        <dbReference type="ARBA" id="ARBA00004651"/>
    </source>
</evidence>
<dbReference type="GO" id="GO:0005886">
    <property type="term" value="C:plasma membrane"/>
    <property type="evidence" value="ECO:0007669"/>
    <property type="project" value="UniProtKB-SubCell"/>
</dbReference>
<gene>
    <name evidence="9" type="ORF">DSM104440_03787</name>
</gene>
<accession>A0A6M4HB82</accession>
<protein>
    <recommendedName>
        <fullName evidence="8">YetF C-terminal domain-containing protein</fullName>
    </recommendedName>
</protein>
<dbReference type="InParanoid" id="A0A6M4HB82"/>
<evidence type="ECO:0000256" key="6">
    <source>
        <dbReference type="ARBA" id="ARBA00023136"/>
    </source>
</evidence>
<dbReference type="EMBL" id="CP053073">
    <property type="protein sequence ID" value="QJR16950.1"/>
    <property type="molecule type" value="Genomic_DNA"/>
</dbReference>
<feature type="transmembrane region" description="Helical" evidence="7">
    <location>
        <begin position="12"/>
        <end position="36"/>
    </location>
</feature>
<dbReference type="Gene3D" id="3.30.240.20">
    <property type="entry name" value="bsu07140 like domains"/>
    <property type="match status" value="1"/>
</dbReference>
<evidence type="ECO:0000256" key="4">
    <source>
        <dbReference type="ARBA" id="ARBA00022692"/>
    </source>
</evidence>
<keyword evidence="5 7" id="KW-1133">Transmembrane helix</keyword>
<sequence>MNIFAIDWHAMWVPTMGLLDIVLRGTVVYFALWIFFRVIRRGATNVGVTDILLVVLIADASQQAMASEYRSITEGLVLVGTLVFWDMLLDWLSFRYRWMEKLIEPRPLPLVRDGVMLHRNMRKEMITREELFSQLRLQGIADISEVKLCHLESNGQLSAIKRKGEPAPSRKPQGRPA</sequence>
<evidence type="ECO:0000313" key="9">
    <source>
        <dbReference type="EMBL" id="QJR16950.1"/>
    </source>
</evidence>
<evidence type="ECO:0000256" key="3">
    <source>
        <dbReference type="ARBA" id="ARBA00022475"/>
    </source>
</evidence>
<dbReference type="InterPro" id="IPR007353">
    <property type="entry name" value="DUF421"/>
</dbReference>
<proteinExistence type="inferred from homology"/>
<evidence type="ECO:0000259" key="8">
    <source>
        <dbReference type="Pfam" id="PF04239"/>
    </source>
</evidence>
<keyword evidence="6 7" id="KW-0472">Membrane</keyword>
<keyword evidence="3" id="KW-1003">Cell membrane</keyword>
<organism evidence="9 10">
    <name type="scientific">Usitatibacter palustris</name>
    <dbReference type="NCBI Taxonomy" id="2732487"/>
    <lineage>
        <taxon>Bacteria</taxon>
        <taxon>Pseudomonadati</taxon>
        <taxon>Pseudomonadota</taxon>
        <taxon>Betaproteobacteria</taxon>
        <taxon>Nitrosomonadales</taxon>
        <taxon>Usitatibacteraceae</taxon>
        <taxon>Usitatibacter</taxon>
    </lineage>
</organism>
<comment type="subcellular location">
    <subcellularLocation>
        <location evidence="1">Cell membrane</location>
        <topology evidence="1">Multi-pass membrane protein</topology>
    </subcellularLocation>
</comment>
<dbReference type="RefSeq" id="WP_246212065.1">
    <property type="nucleotide sequence ID" value="NZ_CP053073.1"/>
</dbReference>
<evidence type="ECO:0000256" key="2">
    <source>
        <dbReference type="ARBA" id="ARBA00006448"/>
    </source>
</evidence>